<evidence type="ECO:0000313" key="2">
    <source>
        <dbReference type="EMBL" id="QJA92545.1"/>
    </source>
</evidence>
<reference evidence="2" key="1">
    <citation type="submission" date="2020-03" db="EMBL/GenBank/DDBJ databases">
        <title>The deep terrestrial virosphere.</title>
        <authorList>
            <person name="Holmfeldt K."/>
            <person name="Nilsson E."/>
            <person name="Simone D."/>
            <person name="Lopez-Fernandez M."/>
            <person name="Wu X."/>
            <person name="de Brujin I."/>
            <person name="Lundin D."/>
            <person name="Andersson A."/>
            <person name="Bertilsson S."/>
            <person name="Dopson M."/>
        </authorList>
    </citation>
    <scope>NUCLEOTIDE SEQUENCE</scope>
    <source>
        <strain evidence="2">MM415B04586</strain>
    </source>
</reference>
<gene>
    <name evidence="2" type="ORF">MM415B04586_0002</name>
</gene>
<sequence>MTVKIIYAVFAGIGVLSVLGYIRDAWCYYLKYKLDRERRHD</sequence>
<evidence type="ECO:0000256" key="1">
    <source>
        <dbReference type="SAM" id="Phobius"/>
    </source>
</evidence>
<protein>
    <submittedName>
        <fullName evidence="2">Uncharacterized protein</fullName>
    </submittedName>
</protein>
<dbReference type="AlphaFoldDB" id="A0A6M3LI27"/>
<keyword evidence="1" id="KW-0472">Membrane</keyword>
<keyword evidence="1" id="KW-1133">Transmembrane helix</keyword>
<feature type="transmembrane region" description="Helical" evidence="1">
    <location>
        <begin position="6"/>
        <end position="30"/>
    </location>
</feature>
<keyword evidence="1" id="KW-0812">Transmembrane</keyword>
<organism evidence="2">
    <name type="scientific">viral metagenome</name>
    <dbReference type="NCBI Taxonomy" id="1070528"/>
    <lineage>
        <taxon>unclassified sequences</taxon>
        <taxon>metagenomes</taxon>
        <taxon>organismal metagenomes</taxon>
    </lineage>
</organism>
<proteinExistence type="predicted"/>
<dbReference type="EMBL" id="MT143076">
    <property type="protein sequence ID" value="QJA92545.1"/>
    <property type="molecule type" value="Genomic_DNA"/>
</dbReference>
<name>A0A6M3LI27_9ZZZZ</name>
<accession>A0A6M3LI27</accession>